<protein>
    <submittedName>
        <fullName evidence="1 3">Kaptin</fullName>
    </submittedName>
</protein>
<dbReference type="PANTHER" id="PTHR15435">
    <property type="entry name" value="KICSTOR COMPLEX PROTEIN KAPTIN"/>
    <property type="match status" value="1"/>
</dbReference>
<dbReference type="GO" id="GO:0051015">
    <property type="term" value="F:actin filament binding"/>
    <property type="evidence" value="ECO:0007669"/>
    <property type="project" value="TreeGrafter"/>
</dbReference>
<dbReference type="GO" id="GO:0015629">
    <property type="term" value="C:actin cytoskeleton"/>
    <property type="evidence" value="ECO:0007669"/>
    <property type="project" value="InterPro"/>
</dbReference>
<proteinExistence type="predicted"/>
<dbReference type="PANTHER" id="PTHR15435:SF2">
    <property type="entry name" value="KICSTOR COMPLEX PROTEIN KAPTIN"/>
    <property type="match status" value="1"/>
</dbReference>
<keyword evidence="2" id="KW-1185">Reference proteome</keyword>
<dbReference type="RefSeq" id="XP_025422863.1">
    <property type="nucleotide sequence ID" value="XM_025567078.1"/>
</dbReference>
<dbReference type="GO" id="GO:0034198">
    <property type="term" value="P:cellular response to amino acid starvation"/>
    <property type="evidence" value="ECO:0007669"/>
    <property type="project" value="TreeGrafter"/>
</dbReference>
<organism evidence="1">
    <name type="scientific">Sipha flava</name>
    <name type="common">yellow sugarcane aphid</name>
    <dbReference type="NCBI Taxonomy" id="143950"/>
    <lineage>
        <taxon>Eukaryota</taxon>
        <taxon>Metazoa</taxon>
        <taxon>Ecdysozoa</taxon>
        <taxon>Arthropoda</taxon>
        <taxon>Hexapoda</taxon>
        <taxon>Insecta</taxon>
        <taxon>Pterygota</taxon>
        <taxon>Neoptera</taxon>
        <taxon>Paraneoptera</taxon>
        <taxon>Hemiptera</taxon>
        <taxon>Sternorrhyncha</taxon>
        <taxon>Aphidomorpha</taxon>
        <taxon>Aphidoidea</taxon>
        <taxon>Aphididae</taxon>
        <taxon>Sipha</taxon>
    </lineage>
</organism>
<reference evidence="1" key="1">
    <citation type="submission" date="2018-04" db="EMBL/GenBank/DDBJ databases">
        <title>Transcriptome assembly of Sipha flava.</title>
        <authorList>
            <person name="Scully E.D."/>
            <person name="Geib S.M."/>
            <person name="Palmer N.A."/>
            <person name="Koch K."/>
            <person name="Bradshaw J."/>
            <person name="Heng-Moss T."/>
            <person name="Sarath G."/>
        </authorList>
    </citation>
    <scope>NUCLEOTIDE SEQUENCE</scope>
</reference>
<dbReference type="GO" id="GO:0007015">
    <property type="term" value="P:actin filament organization"/>
    <property type="evidence" value="ECO:0007669"/>
    <property type="project" value="InterPro"/>
</dbReference>
<reference evidence="3" key="2">
    <citation type="submission" date="2025-04" db="UniProtKB">
        <authorList>
            <consortium name="RefSeq"/>
        </authorList>
    </citation>
    <scope>IDENTIFICATION</scope>
    <source>
        <tissue evidence="3">Whole body</tissue>
    </source>
</reference>
<dbReference type="EMBL" id="GGMS01017164">
    <property type="protein sequence ID" value="MBY86367.1"/>
    <property type="molecule type" value="Transcribed_RNA"/>
</dbReference>
<dbReference type="GO" id="GO:0030027">
    <property type="term" value="C:lamellipodium"/>
    <property type="evidence" value="ECO:0007669"/>
    <property type="project" value="TreeGrafter"/>
</dbReference>
<dbReference type="OrthoDB" id="10267127at2759"/>
<evidence type="ECO:0000313" key="3">
    <source>
        <dbReference type="RefSeq" id="XP_025422863.1"/>
    </source>
</evidence>
<dbReference type="GO" id="GO:1904262">
    <property type="term" value="P:negative regulation of TORC1 signaling"/>
    <property type="evidence" value="ECO:0007669"/>
    <property type="project" value="TreeGrafter"/>
</dbReference>
<dbReference type="InterPro" id="IPR029982">
    <property type="entry name" value="Kptn"/>
</dbReference>
<evidence type="ECO:0000313" key="2">
    <source>
        <dbReference type="Proteomes" id="UP000694846"/>
    </source>
</evidence>
<dbReference type="Proteomes" id="UP000694846">
    <property type="component" value="Unplaced"/>
</dbReference>
<accession>A0A2S2R8I4</accession>
<gene>
    <name evidence="1" type="primary">Kptn</name>
    <name evidence="3" type="synonym">LOC112692407</name>
    <name evidence="1" type="ORF">g.177565</name>
</gene>
<name>A0A2S2R8I4_9HEMI</name>
<dbReference type="AlphaFoldDB" id="A0A2S2R8I4"/>
<evidence type="ECO:0000313" key="1">
    <source>
        <dbReference type="EMBL" id="MBY86367.1"/>
    </source>
</evidence>
<sequence length="411" mass="47190">MDGLIQAVVYDTASPANIYSATVMHMVDGSQKILMISSKKNIITLESKTINDEVKTYPVELNFSNISSNAEIFSIHCINRYKEFDDFVIGITYGTIIDELNSETYLNIYSGFPGSSLEAIMENCETLMLDFFPFKLNHAIYVCETHKKGMWLLSGSDKKIHAYKSDEQKITEQEIEKHFIEYEDTKDSIVLCFDTKSFSNYKKRISFYGCETGYSMVAVVDSEKNEILHYFAEHYQSPVTIMELFNIHNKTAKTKHILSVKENFIPDCNTINEKEEICLLVGSAVESAVVYMNVLKNNLKNAITLTNSNRHQAIICALITDVNFDSKNEILIGTYGNYILNYVYKNNTWVEQQQYDIRHSVYTICYLDTTDEGVKDIVVMSERGIHILKHEPKDIVEILRSRLNILKVKEN</sequence>